<organism evidence="2 4">
    <name type="scientific">Phytophthora rubi</name>
    <dbReference type="NCBI Taxonomy" id="129364"/>
    <lineage>
        <taxon>Eukaryota</taxon>
        <taxon>Sar</taxon>
        <taxon>Stramenopiles</taxon>
        <taxon>Oomycota</taxon>
        <taxon>Peronosporomycetes</taxon>
        <taxon>Peronosporales</taxon>
        <taxon>Peronosporaceae</taxon>
        <taxon>Phytophthora</taxon>
    </lineage>
</organism>
<dbReference type="Proteomes" id="UP000434957">
    <property type="component" value="Unassembled WGS sequence"/>
</dbReference>
<dbReference type="Proteomes" id="UP000435112">
    <property type="component" value="Unassembled WGS sequence"/>
</dbReference>
<dbReference type="InterPro" id="IPR029063">
    <property type="entry name" value="SAM-dependent_MTases_sf"/>
</dbReference>
<dbReference type="EMBL" id="QXFU01001134">
    <property type="protein sequence ID" value="KAE9009790.1"/>
    <property type="molecule type" value="Genomic_DNA"/>
</dbReference>
<dbReference type="SUPFAM" id="SSF53335">
    <property type="entry name" value="S-adenosyl-L-methionine-dependent methyltransferases"/>
    <property type="match status" value="1"/>
</dbReference>
<evidence type="ECO:0000313" key="3">
    <source>
        <dbReference type="EMBL" id="KAE9346160.1"/>
    </source>
</evidence>
<accession>A0A6A3L899</accession>
<name>A0A6A3L899_9STRA</name>
<dbReference type="Pfam" id="PF03692">
    <property type="entry name" value="CxxCxxCC"/>
    <property type="match status" value="1"/>
</dbReference>
<dbReference type="InterPro" id="IPR005358">
    <property type="entry name" value="Puta_zinc/iron-chelating_dom"/>
</dbReference>
<gene>
    <name evidence="2" type="ORF">PR001_g15022</name>
    <name evidence="1" type="ORF">PR002_g15530</name>
    <name evidence="3" type="ORF">PR003_g7576</name>
</gene>
<dbReference type="EMBL" id="QXFV01001110">
    <property type="protein sequence ID" value="KAE9014910.1"/>
    <property type="molecule type" value="Genomic_DNA"/>
</dbReference>
<keyword evidence="5" id="KW-1185">Reference proteome</keyword>
<dbReference type="AlphaFoldDB" id="A0A6A3L899"/>
<dbReference type="PANTHER" id="PTHR35866:SF1">
    <property type="entry name" value="YKGJ FAMILY CYSTEINE CLUSTER PROTEIN"/>
    <property type="match status" value="1"/>
</dbReference>
<evidence type="ECO:0000313" key="2">
    <source>
        <dbReference type="EMBL" id="KAE9014910.1"/>
    </source>
</evidence>
<dbReference type="Gene3D" id="3.40.50.150">
    <property type="entry name" value="Vaccinia Virus protein VP39"/>
    <property type="match status" value="1"/>
</dbReference>
<dbReference type="PANTHER" id="PTHR35866">
    <property type="entry name" value="PUTATIVE-RELATED"/>
    <property type="match status" value="1"/>
</dbReference>
<protein>
    <submittedName>
        <fullName evidence="2">Uncharacterized protein</fullName>
    </submittedName>
</protein>
<proteinExistence type="predicted"/>
<dbReference type="EMBL" id="QXFT01000360">
    <property type="protein sequence ID" value="KAE9346160.1"/>
    <property type="molecule type" value="Genomic_DNA"/>
</dbReference>
<evidence type="ECO:0000313" key="4">
    <source>
        <dbReference type="Proteomes" id="UP000429607"/>
    </source>
</evidence>
<comment type="caution">
    <text evidence="2">The sequence shown here is derived from an EMBL/GenBank/DDBJ whole genome shotgun (WGS) entry which is preliminary data.</text>
</comment>
<evidence type="ECO:0000313" key="6">
    <source>
        <dbReference type="Proteomes" id="UP000435112"/>
    </source>
</evidence>
<reference evidence="4 6" key="1">
    <citation type="submission" date="2018-09" db="EMBL/GenBank/DDBJ databases">
        <title>Genomic investigation of the strawberry pathogen Phytophthora fragariae indicates pathogenicity is determined by transcriptional variation in three key races.</title>
        <authorList>
            <person name="Adams T.M."/>
            <person name="Armitage A.D."/>
            <person name="Sobczyk M.K."/>
            <person name="Bates H.J."/>
            <person name="Dunwell J.M."/>
            <person name="Nellist C.F."/>
            <person name="Harrison R.J."/>
        </authorList>
    </citation>
    <scope>NUCLEOTIDE SEQUENCE [LARGE SCALE GENOMIC DNA]</scope>
    <source>
        <strain evidence="2 4">SCRP249</strain>
        <strain evidence="1 6">SCRP324</strain>
        <strain evidence="3 5">SCRP333</strain>
    </source>
</reference>
<dbReference type="Proteomes" id="UP000429607">
    <property type="component" value="Unassembled WGS sequence"/>
</dbReference>
<sequence>MYRWFKLLPPTLRARSLQSWSGSREEVQLRFQCTGCGKCCTGSGGRVRVNERELQELAAATDLSVVEFKRTYTRSVEEDVGGQKKTQLVLKQTPDDHQCIFLQGSKCSVYQASPTQCRTFPWWPQHLVPDYDWQLAAAGCEGIHVAEEGEEEKIPVFSFDDVMPETILHDIHRSGENYTYDELQQMLCDLREVEPEFVAQYKAEFFEKFSRRIVFRDDEVTVLDSCFEGASKPTRSFVFNDRLHLTQSEVALIEMPDEKSNSEPEFDRSGLALDVHRALCMPLAWLPRPDQRSLPLRVSVLGAGACALPLFLLEHHSSKELGRLDAVEPSSQVNAIAKHFFGVEAALQHDPRLVIHEEMGEDFLAKQKEGNVLDMVVLDVEAGESCDGVRAPPLSMLDSSFLHMAKRLLVPHGILAVNVITEAPEALTSVETKLGQVFSSGLRLSLPANTTFFLFNDTCGDTDTTRLELGEYIQLLKSSDFQTQNAQTPELLDKCQLTVWSP</sequence>
<evidence type="ECO:0000313" key="1">
    <source>
        <dbReference type="EMBL" id="KAE9009790.1"/>
    </source>
</evidence>
<dbReference type="OrthoDB" id="411785at2759"/>
<evidence type="ECO:0000313" key="5">
    <source>
        <dbReference type="Proteomes" id="UP000434957"/>
    </source>
</evidence>